<evidence type="ECO:0000313" key="2">
    <source>
        <dbReference type="EMBL" id="PIX76725.1"/>
    </source>
</evidence>
<dbReference type="AlphaFoldDB" id="A0A2M7M1Z3"/>
<evidence type="ECO:0000313" key="3">
    <source>
        <dbReference type="Proteomes" id="UP000229703"/>
    </source>
</evidence>
<comment type="caution">
    <text evidence="2">The sequence shown here is derived from an EMBL/GenBank/DDBJ whole genome shotgun (WGS) entry which is preliminary data.</text>
</comment>
<name>A0A2M7M1Z3_9BACT</name>
<accession>A0A2M7M1Z3</accession>
<dbReference type="GO" id="GO:0016853">
    <property type="term" value="F:isomerase activity"/>
    <property type="evidence" value="ECO:0007669"/>
    <property type="project" value="UniProtKB-KW"/>
</dbReference>
<protein>
    <submittedName>
        <fullName evidence="2">Sugar phosphate isomerase</fullName>
    </submittedName>
</protein>
<organism evidence="2 3">
    <name type="scientific">bacterium (Candidatus Ratteibacteria) CG_4_10_14_3_um_filter_41_18</name>
    <dbReference type="NCBI Taxonomy" id="2014287"/>
    <lineage>
        <taxon>Bacteria</taxon>
        <taxon>Candidatus Ratteibacteria</taxon>
    </lineage>
</organism>
<dbReference type="Proteomes" id="UP000229703">
    <property type="component" value="Unassembled WGS sequence"/>
</dbReference>
<dbReference type="Gene3D" id="3.20.20.150">
    <property type="entry name" value="Divalent-metal-dependent TIM barrel enzymes"/>
    <property type="match status" value="1"/>
</dbReference>
<dbReference type="PANTHER" id="PTHR12110">
    <property type="entry name" value="HYDROXYPYRUVATE ISOMERASE"/>
    <property type="match status" value="1"/>
</dbReference>
<dbReference type="InterPro" id="IPR036237">
    <property type="entry name" value="Xyl_isomerase-like_sf"/>
</dbReference>
<dbReference type="PANTHER" id="PTHR12110:SF21">
    <property type="entry name" value="XYLOSE ISOMERASE-LIKE TIM BARREL DOMAIN-CONTAINING PROTEIN"/>
    <property type="match status" value="1"/>
</dbReference>
<proteinExistence type="predicted"/>
<sequence>MRLGYLTDFSEEEVRFAKETGFDSLEINCNNKEANFWKVISEKNGAEKIKEKMEKNDLAISALGFYFNQIQPEDWQKKGFLKLLDIAPKLNAKVICTFAGRDPEKSMEDNIPLFNKVFTPLVKKAETQGIKIAIENCPMMCGHPFRGINIAFAPKVWDLMFEAVPSKNLGLEFDPSHLYWLGIDYIQAAKDYKDKIFHIHAKDTEILEEKLSQETIYGTGWWRYRLPGLGEIDWQRFIATLYDIDYPGDIAIEHEDPVFSGEKRKKGLRLGYQHLSLWILK</sequence>
<evidence type="ECO:0000259" key="1">
    <source>
        <dbReference type="Pfam" id="PF01261"/>
    </source>
</evidence>
<dbReference type="InterPro" id="IPR013022">
    <property type="entry name" value="Xyl_isomerase-like_TIM-brl"/>
</dbReference>
<dbReference type="SUPFAM" id="SSF51658">
    <property type="entry name" value="Xylose isomerase-like"/>
    <property type="match status" value="1"/>
</dbReference>
<dbReference type="InterPro" id="IPR050312">
    <property type="entry name" value="IolE/XylAMocC-like"/>
</dbReference>
<dbReference type="Pfam" id="PF01261">
    <property type="entry name" value="AP_endonuc_2"/>
    <property type="match status" value="1"/>
</dbReference>
<feature type="domain" description="Xylose isomerase-like TIM barrel" evidence="1">
    <location>
        <begin position="14"/>
        <end position="266"/>
    </location>
</feature>
<reference evidence="3" key="1">
    <citation type="submission" date="2017-09" db="EMBL/GenBank/DDBJ databases">
        <title>Depth-based differentiation of microbial function through sediment-hosted aquifers and enrichment of novel symbionts in the deep terrestrial subsurface.</title>
        <authorList>
            <person name="Probst A.J."/>
            <person name="Ladd B."/>
            <person name="Jarett J.K."/>
            <person name="Geller-Mcgrath D.E."/>
            <person name="Sieber C.M.K."/>
            <person name="Emerson J.B."/>
            <person name="Anantharaman K."/>
            <person name="Thomas B.C."/>
            <person name="Malmstrom R."/>
            <person name="Stieglmeier M."/>
            <person name="Klingl A."/>
            <person name="Woyke T."/>
            <person name="Ryan C.M."/>
            <person name="Banfield J.F."/>
        </authorList>
    </citation>
    <scope>NUCLEOTIDE SEQUENCE [LARGE SCALE GENOMIC DNA]</scope>
</reference>
<keyword evidence="2" id="KW-0413">Isomerase</keyword>
<gene>
    <name evidence="2" type="ORF">COZ37_06360</name>
</gene>
<dbReference type="EMBL" id="PFJK01000279">
    <property type="protein sequence ID" value="PIX76725.1"/>
    <property type="molecule type" value="Genomic_DNA"/>
</dbReference>